<name>A0A7W9TNP7_CASDE</name>
<dbReference type="RefSeq" id="WP_151023971.1">
    <property type="nucleotide sequence ID" value="NZ_JACHIB010000005.1"/>
</dbReference>
<sequence length="395" mass="42023">MQRDDQYRDRWTQEGGQRYGGQREDYSGPREGFGDDYGQRRSQRDAWGDEGRGGRSDLQSRGDHWEQDDYSRDRGPSHHRRGQYGYGQSNPQGAQYEQGGRYPGTRPYGDRQWLGRDEEYGQGRRGRSGGGWDLEGGQSYGMSSEDRMPYDYGRREQGRGQQGGEYGGYGRGGGEYGGYGRSGEYGGYGRGGEHGGYGGQGGYGGGRGRYGQGSQGSEYGDYGQSSYGQGGEFGGYGQSRGSGRGGEYGGYGGSGQGGMHRHSGHQQRMDPKGYTRSDERVREHVCEHLSESGLDVRDVEVNVKDGQVTLQGHVPDRHTKHAVEDCADQCVGVKDVENRLKVSADEGRGRSGGTGSSGGSAASGGSGSSSGAGSSGGSGTSAGAGSGRQAPGQHT</sequence>
<organism evidence="3 4">
    <name type="scientific">Castellaniella defragrans</name>
    <name type="common">Alcaligenes defragrans</name>
    <dbReference type="NCBI Taxonomy" id="75697"/>
    <lineage>
        <taxon>Bacteria</taxon>
        <taxon>Pseudomonadati</taxon>
        <taxon>Pseudomonadota</taxon>
        <taxon>Betaproteobacteria</taxon>
        <taxon>Burkholderiales</taxon>
        <taxon>Alcaligenaceae</taxon>
        <taxon>Castellaniella</taxon>
    </lineage>
</organism>
<comment type="caution">
    <text evidence="3">The sequence shown here is derived from an EMBL/GenBank/DDBJ whole genome shotgun (WGS) entry which is preliminary data.</text>
</comment>
<dbReference type="EMBL" id="JACHIB010000005">
    <property type="protein sequence ID" value="MBB6083007.1"/>
    <property type="molecule type" value="Genomic_DNA"/>
</dbReference>
<feature type="compositionally biased region" description="Basic and acidic residues" evidence="1">
    <location>
        <begin position="113"/>
        <end position="122"/>
    </location>
</feature>
<reference evidence="3 4" key="1">
    <citation type="submission" date="2020-08" db="EMBL/GenBank/DDBJ databases">
        <title>Genomic Encyclopedia of Type Strains, Phase IV (KMG-IV): sequencing the most valuable type-strain genomes for metagenomic binning, comparative biology and taxonomic classification.</title>
        <authorList>
            <person name="Goeker M."/>
        </authorList>
    </citation>
    <scope>NUCLEOTIDE SEQUENCE [LARGE SCALE GENOMIC DNA]</scope>
    <source>
        <strain evidence="3 4">DSM 12141</strain>
    </source>
</reference>
<feature type="compositionally biased region" description="Basic and acidic residues" evidence="1">
    <location>
        <begin position="1"/>
        <end position="12"/>
    </location>
</feature>
<feature type="compositionally biased region" description="Gly residues" evidence="1">
    <location>
        <begin position="228"/>
        <end position="258"/>
    </location>
</feature>
<feature type="compositionally biased region" description="Basic and acidic residues" evidence="1">
    <location>
        <begin position="267"/>
        <end position="282"/>
    </location>
</feature>
<feature type="compositionally biased region" description="Low complexity" evidence="1">
    <location>
        <begin position="215"/>
        <end position="227"/>
    </location>
</feature>
<dbReference type="Proteomes" id="UP000541136">
    <property type="component" value="Unassembled WGS sequence"/>
</dbReference>
<protein>
    <submittedName>
        <fullName evidence="3">Osmotically-inducible protein OsmY</fullName>
    </submittedName>
</protein>
<dbReference type="PANTHER" id="PTHR34606">
    <property type="entry name" value="BON DOMAIN-CONTAINING PROTEIN"/>
    <property type="match status" value="1"/>
</dbReference>
<feature type="region of interest" description="Disordered" evidence="1">
    <location>
        <begin position="337"/>
        <end position="395"/>
    </location>
</feature>
<accession>A0A7W9TNP7</accession>
<evidence type="ECO:0000259" key="2">
    <source>
        <dbReference type="PROSITE" id="PS50914"/>
    </source>
</evidence>
<evidence type="ECO:0000313" key="3">
    <source>
        <dbReference type="EMBL" id="MBB6083007.1"/>
    </source>
</evidence>
<dbReference type="AlphaFoldDB" id="A0A7W9TNP7"/>
<dbReference type="PANTHER" id="PTHR34606:SF15">
    <property type="entry name" value="BON DOMAIN-CONTAINING PROTEIN"/>
    <property type="match status" value="1"/>
</dbReference>
<feature type="compositionally biased region" description="Basic and acidic residues" evidence="1">
    <location>
        <begin position="337"/>
        <end position="349"/>
    </location>
</feature>
<dbReference type="InterPro" id="IPR051686">
    <property type="entry name" value="Lipoprotein_DolP"/>
</dbReference>
<feature type="compositionally biased region" description="Gly residues" evidence="1">
    <location>
        <begin position="350"/>
        <end position="386"/>
    </location>
</feature>
<feature type="domain" description="BON" evidence="2">
    <location>
        <begin position="277"/>
        <end position="344"/>
    </location>
</feature>
<feature type="compositionally biased region" description="Polar residues" evidence="1">
    <location>
        <begin position="86"/>
        <end position="95"/>
    </location>
</feature>
<evidence type="ECO:0000256" key="1">
    <source>
        <dbReference type="SAM" id="MobiDB-lite"/>
    </source>
</evidence>
<dbReference type="InterPro" id="IPR007055">
    <property type="entry name" value="BON_dom"/>
</dbReference>
<dbReference type="Gene3D" id="3.30.1340.30">
    <property type="match status" value="1"/>
</dbReference>
<feature type="compositionally biased region" description="Basic and acidic residues" evidence="1">
    <location>
        <begin position="37"/>
        <end position="76"/>
    </location>
</feature>
<gene>
    <name evidence="3" type="ORF">HNR28_001042</name>
</gene>
<proteinExistence type="predicted"/>
<feature type="compositionally biased region" description="Gly residues" evidence="1">
    <location>
        <begin position="160"/>
        <end position="214"/>
    </location>
</feature>
<evidence type="ECO:0000313" key="4">
    <source>
        <dbReference type="Proteomes" id="UP000541136"/>
    </source>
</evidence>
<feature type="compositionally biased region" description="Basic and acidic residues" evidence="1">
    <location>
        <begin position="144"/>
        <end position="158"/>
    </location>
</feature>
<feature type="region of interest" description="Disordered" evidence="1">
    <location>
        <begin position="1"/>
        <end position="282"/>
    </location>
</feature>
<dbReference type="Pfam" id="PF04972">
    <property type="entry name" value="BON"/>
    <property type="match status" value="1"/>
</dbReference>
<dbReference type="PROSITE" id="PS50914">
    <property type="entry name" value="BON"/>
    <property type="match status" value="1"/>
</dbReference>